<dbReference type="FunFam" id="3.40.50.1000:FF:000029">
    <property type="entry name" value="3-deoxy-D-manno-octulosonate 8-phosphate phosphatase KdsC"/>
    <property type="match status" value="1"/>
</dbReference>
<keyword evidence="5 9" id="KW-0378">Hydrolase</keyword>
<dbReference type="GO" id="GO:0008781">
    <property type="term" value="F:N-acylneuraminate cytidylyltransferase activity"/>
    <property type="evidence" value="ECO:0007669"/>
    <property type="project" value="TreeGrafter"/>
</dbReference>
<evidence type="ECO:0000313" key="10">
    <source>
        <dbReference type="Proteomes" id="UP000706172"/>
    </source>
</evidence>
<dbReference type="InterPro" id="IPR036412">
    <property type="entry name" value="HAD-like_sf"/>
</dbReference>
<protein>
    <submittedName>
        <fullName evidence="9">HAD-IIIA family hydrolase</fullName>
    </submittedName>
</protein>
<dbReference type="AlphaFoldDB" id="A0A931CWX9"/>
<evidence type="ECO:0000313" key="9">
    <source>
        <dbReference type="EMBL" id="MBG0778919.1"/>
    </source>
</evidence>
<sequence>MNALLKQIKLLVLDVDGVLTDGRIIYTDSGEQVKEFLSRDGLGLRLLMDNGIQVGIITGRSSGALTHRCRNLGITLVFDAISNKADALDQMAQQTGIHPSAMAFMGDDLIDLPAMARAGVAIAVADAVDEVKNRADIITMAVGGQGAVREICDAILKAAGLWENALKPFLA</sequence>
<feature type="binding site" evidence="8">
    <location>
        <position position="14"/>
    </location>
    <ligand>
        <name>Mg(2+)</name>
        <dbReference type="ChEBI" id="CHEBI:18420"/>
    </ligand>
</feature>
<dbReference type="InterPro" id="IPR050793">
    <property type="entry name" value="CMP-NeuNAc_synthase"/>
</dbReference>
<dbReference type="PANTHER" id="PTHR21485:SF3">
    <property type="entry name" value="N-ACYLNEURAMINATE CYTIDYLYLTRANSFERASE"/>
    <property type="match status" value="1"/>
</dbReference>
<feature type="binding site" evidence="8">
    <location>
        <position position="107"/>
    </location>
    <ligand>
        <name>Mg(2+)</name>
        <dbReference type="ChEBI" id="CHEBI:18420"/>
    </ligand>
</feature>
<evidence type="ECO:0000256" key="8">
    <source>
        <dbReference type="PIRSR" id="PIRSR006118-2"/>
    </source>
</evidence>
<comment type="caution">
    <text evidence="9">The sequence shown here is derived from an EMBL/GenBank/DDBJ whole genome shotgun (WGS) entry which is preliminary data.</text>
</comment>
<evidence type="ECO:0000256" key="6">
    <source>
        <dbReference type="ARBA" id="ARBA00022842"/>
    </source>
</evidence>
<dbReference type="Gene3D" id="3.40.50.1000">
    <property type="entry name" value="HAD superfamily/HAD-like"/>
    <property type="match status" value="1"/>
</dbReference>
<evidence type="ECO:0000256" key="3">
    <source>
        <dbReference type="ARBA" id="ARBA00011881"/>
    </source>
</evidence>
<accession>A0A931CWX9</accession>
<dbReference type="PANTHER" id="PTHR21485">
    <property type="entry name" value="HAD SUPERFAMILY MEMBERS CMAS AND KDSC"/>
    <property type="match status" value="1"/>
</dbReference>
<proteinExistence type="inferred from homology"/>
<dbReference type="InterPro" id="IPR010023">
    <property type="entry name" value="KdsC_fam"/>
</dbReference>
<dbReference type="SFLD" id="SFLDG01136">
    <property type="entry name" value="C1.6:_Phosphoserine_Phosphatas"/>
    <property type="match status" value="1"/>
</dbReference>
<dbReference type="EMBL" id="JACCQK010000145">
    <property type="protein sequence ID" value="MBG0778919.1"/>
    <property type="molecule type" value="Genomic_DNA"/>
</dbReference>
<dbReference type="SUPFAM" id="SSF56784">
    <property type="entry name" value="HAD-like"/>
    <property type="match status" value="1"/>
</dbReference>
<dbReference type="NCBIfam" id="TIGR01670">
    <property type="entry name" value="KdsC-phosphatas"/>
    <property type="match status" value="1"/>
</dbReference>
<comment type="cofactor">
    <cofactor evidence="1 8">
        <name>Mg(2+)</name>
        <dbReference type="ChEBI" id="CHEBI:18420"/>
    </cofactor>
</comment>
<feature type="binding site" evidence="7">
    <location>
        <position position="68"/>
    </location>
    <ligand>
        <name>substrate</name>
    </ligand>
</feature>
<dbReference type="GO" id="GO:0016788">
    <property type="term" value="F:hydrolase activity, acting on ester bonds"/>
    <property type="evidence" value="ECO:0007669"/>
    <property type="project" value="InterPro"/>
</dbReference>
<dbReference type="Pfam" id="PF08282">
    <property type="entry name" value="Hydrolase_3"/>
    <property type="match status" value="1"/>
</dbReference>
<organism evidence="9 10">
    <name type="scientific">Desulfotignum balticum</name>
    <dbReference type="NCBI Taxonomy" id="115781"/>
    <lineage>
        <taxon>Bacteria</taxon>
        <taxon>Pseudomonadati</taxon>
        <taxon>Thermodesulfobacteriota</taxon>
        <taxon>Desulfobacteria</taxon>
        <taxon>Desulfobacterales</taxon>
        <taxon>Desulfobacteraceae</taxon>
        <taxon>Desulfotignum</taxon>
    </lineage>
</organism>
<dbReference type="NCBIfam" id="TIGR01662">
    <property type="entry name" value="HAD-SF-IIIA"/>
    <property type="match status" value="1"/>
</dbReference>
<dbReference type="SFLD" id="SFLDG01138">
    <property type="entry name" value="C1.6.2:_Deoxy-d-mannose-octulo"/>
    <property type="match status" value="1"/>
</dbReference>
<dbReference type="Proteomes" id="UP000706172">
    <property type="component" value="Unassembled WGS sequence"/>
</dbReference>
<dbReference type="PIRSF" id="PIRSF006118">
    <property type="entry name" value="KDO8-P_Ptase"/>
    <property type="match status" value="1"/>
</dbReference>
<dbReference type="InterPro" id="IPR023214">
    <property type="entry name" value="HAD_sf"/>
</dbReference>
<evidence type="ECO:0000256" key="1">
    <source>
        <dbReference type="ARBA" id="ARBA00001946"/>
    </source>
</evidence>
<dbReference type="InterPro" id="IPR006549">
    <property type="entry name" value="HAD-SF_hydro_IIIA"/>
</dbReference>
<comment type="subunit">
    <text evidence="3">Homotetramer.</text>
</comment>
<name>A0A931CWX9_9BACT</name>
<feature type="binding site" evidence="7">
    <location>
        <position position="45"/>
    </location>
    <ligand>
        <name>substrate</name>
    </ligand>
</feature>
<comment type="similarity">
    <text evidence="2">Belongs to the KdsC family.</text>
</comment>
<dbReference type="GO" id="GO:0046872">
    <property type="term" value="F:metal ion binding"/>
    <property type="evidence" value="ECO:0007669"/>
    <property type="project" value="UniProtKB-KW"/>
</dbReference>
<evidence type="ECO:0000256" key="5">
    <source>
        <dbReference type="ARBA" id="ARBA00022801"/>
    </source>
</evidence>
<keyword evidence="4 8" id="KW-0479">Metal-binding</keyword>
<reference evidence="9" key="1">
    <citation type="submission" date="2020-07" db="EMBL/GenBank/DDBJ databases">
        <title>Severe corrosion of carbon steel in oil field produced water can be linked to methanogenic archaea containing a special type of NiFe hydrogenase.</title>
        <authorList>
            <person name="Lahme S."/>
            <person name="Mand J."/>
            <person name="Longwell J."/>
            <person name="Smith R."/>
            <person name="Enning D."/>
        </authorList>
    </citation>
    <scope>NUCLEOTIDE SEQUENCE</scope>
    <source>
        <strain evidence="9">MIC098Bin6</strain>
    </source>
</reference>
<evidence type="ECO:0000256" key="4">
    <source>
        <dbReference type="ARBA" id="ARBA00022723"/>
    </source>
</evidence>
<feature type="binding site" evidence="7">
    <location>
        <position position="16"/>
    </location>
    <ligand>
        <name>substrate</name>
    </ligand>
</feature>
<gene>
    <name evidence="9" type="ORF">H0S81_03220</name>
</gene>
<dbReference type="SFLD" id="SFLDS00003">
    <property type="entry name" value="Haloacid_Dehalogenase"/>
    <property type="match status" value="1"/>
</dbReference>
<feature type="binding site" evidence="7">
    <location>
        <position position="84"/>
    </location>
    <ligand>
        <name>substrate</name>
    </ligand>
</feature>
<evidence type="ECO:0000256" key="2">
    <source>
        <dbReference type="ARBA" id="ARBA00005893"/>
    </source>
</evidence>
<evidence type="ECO:0000256" key="7">
    <source>
        <dbReference type="PIRSR" id="PIRSR006118-1"/>
    </source>
</evidence>
<feature type="binding site" evidence="7">
    <location>
        <position position="60"/>
    </location>
    <ligand>
        <name>substrate</name>
    </ligand>
</feature>
<keyword evidence="6 8" id="KW-0460">Magnesium</keyword>
<dbReference type="CDD" id="cd01630">
    <property type="entry name" value="HAD_KDO-like"/>
    <property type="match status" value="1"/>
</dbReference>